<keyword evidence="6" id="KW-0406">Ion transport</keyword>
<dbReference type="RefSeq" id="WP_149786842.1">
    <property type="nucleotide sequence ID" value="NZ_FNIO01000001.1"/>
</dbReference>
<keyword evidence="4 10" id="KW-0812">Transmembrane</keyword>
<evidence type="ECO:0000256" key="12">
    <source>
        <dbReference type="RuleBase" id="RU003357"/>
    </source>
</evidence>
<evidence type="ECO:0000256" key="11">
    <source>
        <dbReference type="PROSITE-ProRule" id="PRU10144"/>
    </source>
</evidence>
<dbReference type="InterPro" id="IPR039426">
    <property type="entry name" value="TonB-dep_rcpt-like"/>
</dbReference>
<dbReference type="PROSITE" id="PS52016">
    <property type="entry name" value="TONB_DEPENDENT_REC_3"/>
    <property type="match status" value="1"/>
</dbReference>
<comment type="similarity">
    <text evidence="10 12">Belongs to the TonB-dependent receptor family.</text>
</comment>
<evidence type="ECO:0000256" key="6">
    <source>
        <dbReference type="ARBA" id="ARBA00023065"/>
    </source>
</evidence>
<keyword evidence="17" id="KW-1185">Reference proteome</keyword>
<dbReference type="InterPro" id="IPR036942">
    <property type="entry name" value="Beta-barrel_TonB_sf"/>
</dbReference>
<dbReference type="InterPro" id="IPR010917">
    <property type="entry name" value="TonB_rcpt_CS"/>
</dbReference>
<keyword evidence="8 10" id="KW-0472">Membrane</keyword>
<keyword evidence="7 12" id="KW-0798">TonB box</keyword>
<keyword evidence="9 10" id="KW-0998">Cell outer membrane</keyword>
<evidence type="ECO:0000256" key="8">
    <source>
        <dbReference type="ARBA" id="ARBA00023136"/>
    </source>
</evidence>
<dbReference type="GO" id="GO:0009279">
    <property type="term" value="C:cell outer membrane"/>
    <property type="evidence" value="ECO:0007669"/>
    <property type="project" value="UniProtKB-SubCell"/>
</dbReference>
<dbReference type="CDD" id="cd01347">
    <property type="entry name" value="ligand_gated_channel"/>
    <property type="match status" value="1"/>
</dbReference>
<dbReference type="InterPro" id="IPR000531">
    <property type="entry name" value="Beta-barrel_TonB"/>
</dbReference>
<evidence type="ECO:0000256" key="4">
    <source>
        <dbReference type="ARBA" id="ARBA00022692"/>
    </source>
</evidence>
<dbReference type="GO" id="GO:0006811">
    <property type="term" value="P:monoatomic ion transport"/>
    <property type="evidence" value="ECO:0007669"/>
    <property type="project" value="UniProtKB-KW"/>
</dbReference>
<evidence type="ECO:0000256" key="9">
    <source>
        <dbReference type="ARBA" id="ARBA00023237"/>
    </source>
</evidence>
<feature type="domain" description="TonB-dependent receptor plug" evidence="15">
    <location>
        <begin position="43"/>
        <end position="148"/>
    </location>
</feature>
<feature type="short sequence motif" description="TonB C-terminal box" evidence="11">
    <location>
        <begin position="580"/>
        <end position="597"/>
    </location>
</feature>
<evidence type="ECO:0000256" key="13">
    <source>
        <dbReference type="SAM" id="SignalP"/>
    </source>
</evidence>
<dbReference type="Gene3D" id="2.40.170.20">
    <property type="entry name" value="TonB-dependent receptor, beta-barrel domain"/>
    <property type="match status" value="1"/>
</dbReference>
<evidence type="ECO:0000256" key="10">
    <source>
        <dbReference type="PROSITE-ProRule" id="PRU01360"/>
    </source>
</evidence>
<accession>A0A1H0CK01</accession>
<gene>
    <name evidence="16" type="ORF">SAMN05444142_101246</name>
</gene>
<name>A0A1H0CK01_9RHOB</name>
<dbReference type="Pfam" id="PF00593">
    <property type="entry name" value="TonB_dep_Rec_b-barrel"/>
    <property type="match status" value="1"/>
</dbReference>
<keyword evidence="3 10" id="KW-1134">Transmembrane beta strand</keyword>
<proteinExistence type="inferred from homology"/>
<keyword evidence="5 13" id="KW-0732">Signal</keyword>
<dbReference type="AlphaFoldDB" id="A0A1H0CK01"/>
<dbReference type="PANTHER" id="PTHR30069:SF53">
    <property type="entry name" value="COLICIN I RECEPTOR-RELATED"/>
    <property type="match status" value="1"/>
</dbReference>
<feature type="domain" description="TonB-dependent receptor-like beta-barrel" evidence="14">
    <location>
        <begin position="173"/>
        <end position="571"/>
    </location>
</feature>
<feature type="chain" id="PRO_5015064445" evidence="13">
    <location>
        <begin position="22"/>
        <end position="597"/>
    </location>
</feature>
<comment type="subcellular location">
    <subcellularLocation>
        <location evidence="1 10">Cell outer membrane</location>
        <topology evidence="1 10">Multi-pass membrane protein</topology>
    </subcellularLocation>
</comment>
<dbReference type="PROSITE" id="PS01156">
    <property type="entry name" value="TONB_DEPENDENT_REC_2"/>
    <property type="match status" value="1"/>
</dbReference>
<keyword evidence="2 10" id="KW-0813">Transport</keyword>
<dbReference type="InterPro" id="IPR012910">
    <property type="entry name" value="Plug_dom"/>
</dbReference>
<dbReference type="InterPro" id="IPR037066">
    <property type="entry name" value="Plug_dom_sf"/>
</dbReference>
<dbReference type="SUPFAM" id="SSF56935">
    <property type="entry name" value="Porins"/>
    <property type="match status" value="1"/>
</dbReference>
<feature type="signal peptide" evidence="13">
    <location>
        <begin position="1"/>
        <end position="21"/>
    </location>
</feature>
<evidence type="ECO:0000256" key="7">
    <source>
        <dbReference type="ARBA" id="ARBA00023077"/>
    </source>
</evidence>
<evidence type="ECO:0000259" key="14">
    <source>
        <dbReference type="Pfam" id="PF00593"/>
    </source>
</evidence>
<evidence type="ECO:0000256" key="1">
    <source>
        <dbReference type="ARBA" id="ARBA00004571"/>
    </source>
</evidence>
<evidence type="ECO:0000313" key="17">
    <source>
        <dbReference type="Proteomes" id="UP000324252"/>
    </source>
</evidence>
<dbReference type="Gene3D" id="2.170.130.10">
    <property type="entry name" value="TonB-dependent receptor, plug domain"/>
    <property type="match status" value="1"/>
</dbReference>
<dbReference type="PANTHER" id="PTHR30069">
    <property type="entry name" value="TONB-DEPENDENT OUTER MEMBRANE RECEPTOR"/>
    <property type="match status" value="1"/>
</dbReference>
<evidence type="ECO:0000256" key="5">
    <source>
        <dbReference type="ARBA" id="ARBA00022729"/>
    </source>
</evidence>
<protein>
    <submittedName>
        <fullName evidence="16">Vitamin B12 transporter</fullName>
    </submittedName>
</protein>
<sequence>MKRTLLASVAFTALLAAPTMAQDAFDLDEIVVSPSLAPIDPARTGATVEVIEGEELQNADTSLIQTLSREPGVSFTANGGVGTNTNIRIRGLDTSYVGVRVDGIDVTDPSSTQTGFNFGGLTAAGLGRVEILKGSQSAIYGSEAVGGVIDITTMRARGLGASSELNLEFGSFDTYSGSFGHAYATERGEVALTYSRFSTEGISARAGDTEKDGYDQEMLTASARYDLTEGLTVGGSLLWRDGEVEIDRSATDNSGLNFFTQRGARVFAEFETGSVSHRLAYAAFQSDRQDPGGFTTSFLGERETLEYRGRADLNAALSLNFGADITDESFELPGTSGEVETRSVFAEALYAPTDTLDLSLALRHDDHSIFGGSTTGRVAAAWRLQPDLTLRAVLGTGFRAPSLYELYGPYGSSTLQPEESRSFELGIEKGFAAGHVRATAFYSEIDDLIGYDFVTSAYSQIPGTTVTRGLELSGRYALSERVALFANYTLTDAKTEGVRLERVPRHDLVLGLDADLGNGFGGTFEVQRIADVEPSAFAPAGHKVGDYTLVNLGVTYDLSDRATAYLRVENLLDEDYETAGGFNTPGRAAYFGIRASF</sequence>
<organism evidence="16 17">
    <name type="scientific">Lutimaribacter pacificus</name>
    <dbReference type="NCBI Taxonomy" id="391948"/>
    <lineage>
        <taxon>Bacteria</taxon>
        <taxon>Pseudomonadati</taxon>
        <taxon>Pseudomonadota</taxon>
        <taxon>Alphaproteobacteria</taxon>
        <taxon>Rhodobacterales</taxon>
        <taxon>Roseobacteraceae</taxon>
        <taxon>Lutimaribacter</taxon>
    </lineage>
</organism>
<dbReference type="Pfam" id="PF07715">
    <property type="entry name" value="Plug"/>
    <property type="match status" value="1"/>
</dbReference>
<reference evidence="16 17" key="1">
    <citation type="submission" date="2016-11" db="EMBL/GenBank/DDBJ databases">
        <authorList>
            <person name="Varghese N."/>
            <person name="Submissions S."/>
        </authorList>
    </citation>
    <scope>NUCLEOTIDE SEQUENCE [LARGE SCALE GENOMIC DNA]</scope>
    <source>
        <strain evidence="16 17">DSM 29620</strain>
    </source>
</reference>
<evidence type="ECO:0000259" key="15">
    <source>
        <dbReference type="Pfam" id="PF07715"/>
    </source>
</evidence>
<dbReference type="Proteomes" id="UP000324252">
    <property type="component" value="Unassembled WGS sequence"/>
</dbReference>
<dbReference type="EMBL" id="FQZZ01000001">
    <property type="protein sequence ID" value="SHJ43680.1"/>
    <property type="molecule type" value="Genomic_DNA"/>
</dbReference>
<evidence type="ECO:0000256" key="2">
    <source>
        <dbReference type="ARBA" id="ARBA00022448"/>
    </source>
</evidence>
<evidence type="ECO:0000256" key="3">
    <source>
        <dbReference type="ARBA" id="ARBA00022452"/>
    </source>
</evidence>
<dbReference type="OrthoDB" id="9760333at2"/>
<dbReference type="GO" id="GO:0015889">
    <property type="term" value="P:cobalamin transport"/>
    <property type="evidence" value="ECO:0007669"/>
    <property type="project" value="TreeGrafter"/>
</dbReference>
<evidence type="ECO:0000313" key="16">
    <source>
        <dbReference type="EMBL" id="SHJ43680.1"/>
    </source>
</evidence>